<sequence length="245" mass="26743">MGEFFTLEALAALAALTSLEVVLGIDNVVFIAVLAGRLPAARQAAARRLGLSLAMFTRIALLFAISWTLSLTTPLFEMFSRAVSWRDLILLGGGLFLIVKATHEIFAQMETQDPHQPKAKAVSFWGVITQITLLDMIFSLDSVITAVGMTRHIWVMVVAIVLAVVIMLIFAGVVSRFIERHPSFRVLALAFLLLVGVMLTAEGMGQHIDRGYIYFAMAFSLAVELLNLKIQAKRARAAKVAVKAG</sequence>
<keyword evidence="1" id="KW-0812">Transmembrane</keyword>
<feature type="transmembrane region" description="Helical" evidence="1">
    <location>
        <begin position="48"/>
        <end position="68"/>
    </location>
</feature>
<gene>
    <name evidence="2" type="primary">terC</name>
    <name evidence="2" type="ORF">FAK_11210</name>
</gene>
<feature type="transmembrane region" description="Helical" evidence="1">
    <location>
        <begin position="211"/>
        <end position="228"/>
    </location>
</feature>
<feature type="transmembrane region" description="Helical" evidence="1">
    <location>
        <begin position="119"/>
        <end position="140"/>
    </location>
</feature>
<dbReference type="RefSeq" id="WP_338605782.1">
    <property type="nucleotide sequence ID" value="NZ_AP028679.1"/>
</dbReference>
<feature type="transmembrane region" description="Helical" evidence="1">
    <location>
        <begin position="186"/>
        <end position="205"/>
    </location>
</feature>
<protein>
    <submittedName>
        <fullName evidence="2">Membrane protein</fullName>
    </submittedName>
</protein>
<dbReference type="PANTHER" id="PTHR30060">
    <property type="entry name" value="INNER MEMBRANE PROTEIN"/>
    <property type="match status" value="1"/>
</dbReference>
<name>A0AAU9EAZ1_9BACT</name>
<dbReference type="AlphaFoldDB" id="A0AAU9EAZ1"/>
<keyword evidence="1" id="KW-0472">Membrane</keyword>
<dbReference type="EMBL" id="AP028679">
    <property type="protein sequence ID" value="BEQ14055.1"/>
    <property type="molecule type" value="Genomic_DNA"/>
</dbReference>
<feature type="transmembrane region" description="Helical" evidence="1">
    <location>
        <begin position="12"/>
        <end position="36"/>
    </location>
</feature>
<evidence type="ECO:0000256" key="1">
    <source>
        <dbReference type="SAM" id="Phobius"/>
    </source>
</evidence>
<evidence type="ECO:0000313" key="3">
    <source>
        <dbReference type="Proteomes" id="UP001366166"/>
    </source>
</evidence>
<keyword evidence="1" id="KW-1133">Transmembrane helix</keyword>
<dbReference type="InterPro" id="IPR005496">
    <property type="entry name" value="Integral_membrane_TerC"/>
</dbReference>
<proteinExistence type="predicted"/>
<accession>A0AAU9EAZ1</accession>
<dbReference type="GO" id="GO:0005886">
    <property type="term" value="C:plasma membrane"/>
    <property type="evidence" value="ECO:0007669"/>
    <property type="project" value="TreeGrafter"/>
</dbReference>
<organism evidence="2 3">
    <name type="scientific">Desulfoferula mesophila</name>
    <dbReference type="NCBI Taxonomy" id="3058419"/>
    <lineage>
        <taxon>Bacteria</taxon>
        <taxon>Pseudomonadati</taxon>
        <taxon>Thermodesulfobacteriota</taxon>
        <taxon>Desulfarculia</taxon>
        <taxon>Desulfarculales</taxon>
        <taxon>Desulfarculaceae</taxon>
        <taxon>Desulfoferula</taxon>
    </lineage>
</organism>
<dbReference type="PANTHER" id="PTHR30060:SF0">
    <property type="entry name" value="COILED-COIL PROTEIN (DUF2040)-RELATED"/>
    <property type="match status" value="1"/>
</dbReference>
<feature type="transmembrane region" description="Helical" evidence="1">
    <location>
        <begin position="152"/>
        <end position="174"/>
    </location>
</feature>
<keyword evidence="3" id="KW-1185">Reference proteome</keyword>
<evidence type="ECO:0000313" key="2">
    <source>
        <dbReference type="EMBL" id="BEQ14055.1"/>
    </source>
</evidence>
<dbReference type="Pfam" id="PF03741">
    <property type="entry name" value="TerC"/>
    <property type="match status" value="1"/>
</dbReference>
<dbReference type="KEGG" id="dmp:FAK_11210"/>
<feature type="transmembrane region" description="Helical" evidence="1">
    <location>
        <begin position="88"/>
        <end position="107"/>
    </location>
</feature>
<reference evidence="3" key="1">
    <citation type="journal article" date="2023" name="Arch. Microbiol.">
        <title>Desulfoferula mesophilus gen. nov. sp. nov., a mesophilic sulfate-reducing bacterium isolated from a brackish lake sediment.</title>
        <authorList>
            <person name="Watanabe T."/>
            <person name="Yabe T."/>
            <person name="Tsuji J.M."/>
            <person name="Fukui M."/>
        </authorList>
    </citation>
    <scope>NUCLEOTIDE SEQUENCE [LARGE SCALE GENOMIC DNA]</scope>
    <source>
        <strain evidence="3">12FAK</strain>
    </source>
</reference>
<dbReference type="Proteomes" id="UP001366166">
    <property type="component" value="Chromosome"/>
</dbReference>